<evidence type="ECO:0000313" key="9">
    <source>
        <dbReference type="EMBL" id="GAA1234307.1"/>
    </source>
</evidence>
<name>A0ABN1W3X7_9ACTN</name>
<dbReference type="CDD" id="cd14792">
    <property type="entry name" value="GH27"/>
    <property type="match status" value="1"/>
</dbReference>
<gene>
    <name evidence="9" type="ORF">GCM10009665_25670</name>
</gene>
<dbReference type="PANTHER" id="PTHR11452">
    <property type="entry name" value="ALPHA-GALACTOSIDASE/ALPHA-N-ACETYLGALACTOSAMINIDASE"/>
    <property type="match status" value="1"/>
</dbReference>
<evidence type="ECO:0000256" key="7">
    <source>
        <dbReference type="SAM" id="SignalP"/>
    </source>
</evidence>
<evidence type="ECO:0000256" key="3">
    <source>
        <dbReference type="ARBA" id="ARBA00022801"/>
    </source>
</evidence>
<evidence type="ECO:0000313" key="10">
    <source>
        <dbReference type="Proteomes" id="UP001500037"/>
    </source>
</evidence>
<organism evidence="9 10">
    <name type="scientific">Kitasatospora nipponensis</name>
    <dbReference type="NCBI Taxonomy" id="258049"/>
    <lineage>
        <taxon>Bacteria</taxon>
        <taxon>Bacillati</taxon>
        <taxon>Actinomycetota</taxon>
        <taxon>Actinomycetes</taxon>
        <taxon>Kitasatosporales</taxon>
        <taxon>Streptomycetaceae</taxon>
        <taxon>Kitasatospora</taxon>
    </lineage>
</organism>
<dbReference type="InterPro" id="IPR013222">
    <property type="entry name" value="Glyco_hyd_98_carb-bd"/>
</dbReference>
<dbReference type="Gene3D" id="3.20.20.70">
    <property type="entry name" value="Aldolase class I"/>
    <property type="match status" value="1"/>
</dbReference>
<dbReference type="InterPro" id="IPR017853">
    <property type="entry name" value="GH"/>
</dbReference>
<dbReference type="InterPro" id="IPR002241">
    <property type="entry name" value="Glyco_hydro_27"/>
</dbReference>
<dbReference type="Proteomes" id="UP001500037">
    <property type="component" value="Unassembled WGS sequence"/>
</dbReference>
<dbReference type="PANTHER" id="PTHR11452:SF75">
    <property type="entry name" value="ALPHA-GALACTOSIDASE MEL1"/>
    <property type="match status" value="1"/>
</dbReference>
<comment type="similarity">
    <text evidence="1 5">Belongs to the glycosyl hydrolase 27 family.</text>
</comment>
<dbReference type="Gene3D" id="2.60.120.1060">
    <property type="entry name" value="NPCBM/NEW2 domain"/>
    <property type="match status" value="2"/>
</dbReference>
<comment type="catalytic activity">
    <reaction evidence="5">
        <text>Hydrolysis of terminal, non-reducing alpha-D-galactose residues in alpha-D-galactosides, including galactose oligosaccharides, galactomannans and galactolipids.</text>
        <dbReference type="EC" id="3.2.1.22"/>
    </reaction>
</comment>
<dbReference type="InterPro" id="IPR038637">
    <property type="entry name" value="NPCBM_sf"/>
</dbReference>
<dbReference type="InterPro" id="IPR008979">
    <property type="entry name" value="Galactose-bd-like_sf"/>
</dbReference>
<keyword evidence="2 7" id="KW-0732">Signal</keyword>
<keyword evidence="4 5" id="KW-0326">Glycosidase</keyword>
<dbReference type="SUPFAM" id="SSF51445">
    <property type="entry name" value="(Trans)glycosidases"/>
    <property type="match status" value="1"/>
</dbReference>
<keyword evidence="5" id="KW-1015">Disulfide bond</keyword>
<dbReference type="InterPro" id="IPR041233">
    <property type="entry name" value="Melibiase_C"/>
</dbReference>
<dbReference type="Pfam" id="PF16499">
    <property type="entry name" value="Melibiase_2"/>
    <property type="match status" value="1"/>
</dbReference>
<evidence type="ECO:0000256" key="2">
    <source>
        <dbReference type="ARBA" id="ARBA00022729"/>
    </source>
</evidence>
<dbReference type="Gene3D" id="2.60.40.1180">
    <property type="entry name" value="Golgi alpha-mannosidase II"/>
    <property type="match status" value="1"/>
</dbReference>
<dbReference type="PRINTS" id="PR00740">
    <property type="entry name" value="GLHYDRLASE27"/>
</dbReference>
<feature type="compositionally biased region" description="Basic and acidic residues" evidence="6">
    <location>
        <begin position="588"/>
        <end position="600"/>
    </location>
</feature>
<protein>
    <recommendedName>
        <fullName evidence="5">Alpha-galactosidase</fullName>
        <ecNumber evidence="5">3.2.1.22</ecNumber>
    </recommendedName>
    <alternativeName>
        <fullName evidence="5">Melibiase</fullName>
    </alternativeName>
</protein>
<dbReference type="InterPro" id="IPR013785">
    <property type="entry name" value="Aldolase_TIM"/>
</dbReference>
<dbReference type="PROSITE" id="PS00512">
    <property type="entry name" value="ALPHA_GALACTOSIDASE"/>
    <property type="match status" value="1"/>
</dbReference>
<dbReference type="SUPFAM" id="SSF49785">
    <property type="entry name" value="Galactose-binding domain-like"/>
    <property type="match status" value="2"/>
</dbReference>
<feature type="signal peptide" evidence="7">
    <location>
        <begin position="1"/>
        <end position="35"/>
    </location>
</feature>
<accession>A0ABN1W3X7</accession>
<dbReference type="Pfam" id="PF08305">
    <property type="entry name" value="NPCBM"/>
    <property type="match status" value="2"/>
</dbReference>
<dbReference type="EC" id="3.2.1.22" evidence="5"/>
<feature type="domain" description="Glycosyl hydrolase family 98 putative carbohydrate-binding module" evidence="8">
    <location>
        <begin position="567"/>
        <end position="712"/>
    </location>
</feature>
<evidence type="ECO:0000256" key="6">
    <source>
        <dbReference type="SAM" id="MobiDB-lite"/>
    </source>
</evidence>
<evidence type="ECO:0000256" key="4">
    <source>
        <dbReference type="ARBA" id="ARBA00023295"/>
    </source>
</evidence>
<evidence type="ECO:0000256" key="1">
    <source>
        <dbReference type="ARBA" id="ARBA00009743"/>
    </source>
</evidence>
<comment type="caution">
    <text evidence="9">The sequence shown here is derived from an EMBL/GenBank/DDBJ whole genome shotgun (WGS) entry which is preliminary data.</text>
</comment>
<sequence>MTRIPRTSRTRRTRALGFVSALALMAGGGALSATAVVGLDLAAATPAAALQNSQGRVPQMGFNNWNSTHCRAEFNESMVEGIADLFVAQGLKAAGYTYVNLDDCWALPDRDANGDLVADPVRFPHGIKAVADYVHAKGLKFGLYSSAGSRTCDRQGFPGGLGHEQQDANLWASWGVDYLKYDNCNNQGVDAQKRYTAMGDALTGRPILYSICEWGSSQPWTWAQEVGNSWRTTGDISDTWSSMISIAHANQALAPYASPGAFNDPDMLEVGNGGMTDTEYRTHFSLWSEMAAPLLIGSDLRVATPATMDIIKNTDVIAVDQDPLGRQGTVIADTGGLVVMSKPLADGGRALTLTNESATTQTISTTAAAAGIGGADSYRLKDLWSGQTSRIHGTISAVVPAHGTAMYRLTPDSPTAMPTGVFPLGDLAWTDADNGRGPVERDHSNGGKAAGDGRPLTVNGVVYRKGLGVRADSDIYYHLGGTCKNLTVDVGVDDEVATGSVIFRIYRDETLVADSGVRTAAQPALHLSADLTGGDDLRIVTTSATGEDGNDHGDWGNPRLACGDGPAAGTHALSDLTWTSAASGWGPVERDGSNGEKGSGDGHPLTIGGTGYAKGLGVNASSTVSYYLGGTCTALTTDVGVDDEVGAKGSVDFQLYADGRKVADSGLRTGNDGPAHLSAALAGAYELTLQVTDGGDGTSYDHADWAAPQLTCV</sequence>
<evidence type="ECO:0000256" key="5">
    <source>
        <dbReference type="RuleBase" id="RU361168"/>
    </source>
</evidence>
<dbReference type="InterPro" id="IPR013780">
    <property type="entry name" value="Glyco_hydro_b"/>
</dbReference>
<feature type="domain" description="Glycosyl hydrolase family 98 putative carbohydrate-binding module" evidence="8">
    <location>
        <begin position="418"/>
        <end position="562"/>
    </location>
</feature>
<dbReference type="SMART" id="SM00776">
    <property type="entry name" value="NPCBM"/>
    <property type="match status" value="2"/>
</dbReference>
<dbReference type="SUPFAM" id="SSF51011">
    <property type="entry name" value="Glycosyl hydrolase domain"/>
    <property type="match status" value="1"/>
</dbReference>
<proteinExistence type="inferred from homology"/>
<keyword evidence="3 5" id="KW-0378">Hydrolase</keyword>
<dbReference type="InterPro" id="IPR000111">
    <property type="entry name" value="Glyco_hydro_27/36_CS"/>
</dbReference>
<evidence type="ECO:0000259" key="8">
    <source>
        <dbReference type="SMART" id="SM00776"/>
    </source>
</evidence>
<feature type="region of interest" description="Disordered" evidence="6">
    <location>
        <begin position="583"/>
        <end position="604"/>
    </location>
</feature>
<keyword evidence="10" id="KW-1185">Reference proteome</keyword>
<reference evidence="9 10" key="1">
    <citation type="journal article" date="2019" name="Int. J. Syst. Evol. Microbiol.">
        <title>The Global Catalogue of Microorganisms (GCM) 10K type strain sequencing project: providing services to taxonomists for standard genome sequencing and annotation.</title>
        <authorList>
            <consortium name="The Broad Institute Genomics Platform"/>
            <consortium name="The Broad Institute Genome Sequencing Center for Infectious Disease"/>
            <person name="Wu L."/>
            <person name="Ma J."/>
        </authorList>
    </citation>
    <scope>NUCLEOTIDE SEQUENCE [LARGE SCALE GENOMIC DNA]</scope>
    <source>
        <strain evidence="9 10">JCM 13004</strain>
    </source>
</reference>
<feature type="chain" id="PRO_5046254372" description="Alpha-galactosidase" evidence="7">
    <location>
        <begin position="36"/>
        <end position="713"/>
    </location>
</feature>
<dbReference type="Pfam" id="PF17801">
    <property type="entry name" value="Melibiase_C"/>
    <property type="match status" value="1"/>
</dbReference>
<dbReference type="EMBL" id="BAAALF010000035">
    <property type="protein sequence ID" value="GAA1234307.1"/>
    <property type="molecule type" value="Genomic_DNA"/>
</dbReference>